<dbReference type="InterPro" id="IPR012337">
    <property type="entry name" value="RNaseH-like_sf"/>
</dbReference>
<comment type="cofactor">
    <cofactor evidence="2">
        <name>Mg(2+)</name>
        <dbReference type="ChEBI" id="CHEBI:18420"/>
    </cofactor>
</comment>
<reference evidence="15 16" key="1">
    <citation type="submission" date="2017-09" db="EMBL/GenBank/DDBJ databases">
        <title>Depth-based differentiation of microbial function through sediment-hosted aquifers and enrichment of novel symbionts in the deep terrestrial subsurface.</title>
        <authorList>
            <person name="Probst A.J."/>
            <person name="Ladd B."/>
            <person name="Jarett J.K."/>
            <person name="Geller-Mcgrath D.E."/>
            <person name="Sieber C.M."/>
            <person name="Emerson J.B."/>
            <person name="Anantharaman K."/>
            <person name="Thomas B.C."/>
            <person name="Malmstrom R."/>
            <person name="Stieglmeier M."/>
            <person name="Klingl A."/>
            <person name="Woyke T."/>
            <person name="Ryan C.M."/>
            <person name="Banfield J.F."/>
        </authorList>
    </citation>
    <scope>NUCLEOTIDE SEQUENCE [LARGE SCALE GENOMIC DNA]</scope>
    <source>
        <strain evidence="15">CG11_big_fil_rev_8_21_14_0_20_40_24</strain>
    </source>
</reference>
<dbReference type="GO" id="GO:0046872">
    <property type="term" value="F:metal ion binding"/>
    <property type="evidence" value="ECO:0007669"/>
    <property type="project" value="UniProtKB-KW"/>
</dbReference>
<dbReference type="EC" id="3.1.26.4" evidence="13"/>
<dbReference type="EMBL" id="PCVC01000053">
    <property type="protein sequence ID" value="PIQ66862.1"/>
    <property type="molecule type" value="Genomic_DNA"/>
</dbReference>
<dbReference type="Gene3D" id="3.30.420.10">
    <property type="entry name" value="Ribonuclease H-like superfamily/Ribonuclease H"/>
    <property type="match status" value="1"/>
</dbReference>
<feature type="binding site" evidence="12">
    <location>
        <position position="113"/>
    </location>
    <ligand>
        <name>a divalent metal cation</name>
        <dbReference type="ChEBI" id="CHEBI:60240"/>
    </ligand>
</feature>
<dbReference type="PANTHER" id="PTHR10954:SF18">
    <property type="entry name" value="RIBONUCLEASE HII"/>
    <property type="match status" value="1"/>
</dbReference>
<evidence type="ECO:0000256" key="3">
    <source>
        <dbReference type="ARBA" id="ARBA00004065"/>
    </source>
</evidence>
<feature type="domain" description="RNase H type-2" evidence="14">
    <location>
        <begin position="7"/>
        <end position="200"/>
    </location>
</feature>
<keyword evidence="7 12" id="KW-0540">Nuclease</keyword>
<dbReference type="PANTHER" id="PTHR10954">
    <property type="entry name" value="RIBONUCLEASE H2 SUBUNIT A"/>
    <property type="match status" value="1"/>
</dbReference>
<evidence type="ECO:0000256" key="5">
    <source>
        <dbReference type="ARBA" id="ARBA00007383"/>
    </source>
</evidence>
<gene>
    <name evidence="15" type="ORF">COV95_01790</name>
</gene>
<evidence type="ECO:0000256" key="1">
    <source>
        <dbReference type="ARBA" id="ARBA00000077"/>
    </source>
</evidence>
<evidence type="ECO:0000256" key="12">
    <source>
        <dbReference type="PROSITE-ProRule" id="PRU01319"/>
    </source>
</evidence>
<evidence type="ECO:0000256" key="2">
    <source>
        <dbReference type="ARBA" id="ARBA00001946"/>
    </source>
</evidence>
<dbReference type="Pfam" id="PF01351">
    <property type="entry name" value="RNase_HII"/>
    <property type="match status" value="1"/>
</dbReference>
<dbReference type="InterPro" id="IPR001352">
    <property type="entry name" value="RNase_HII/HIII"/>
</dbReference>
<dbReference type="InterPro" id="IPR022898">
    <property type="entry name" value="RNase_HII"/>
</dbReference>
<sequence length="200" mass="23000">MMSRKWHYHIGVDEAGRGPLAGPVAVAAIMMRPGILRKFRGVKDSKKLSSLQRERWFAMILQEKNKGNLDFKVSLVGNGIIDKRGISKAIEIGIMRIFHRIDANPQKSTVLLDGLLRAPKKFMYQKTHIKGDENFRIISLASIIAKVTRDKKMKKLSIIYPQYRFYLHKGYGTSLHIKIIKKYRPSAIHRISFLNKILTI</sequence>
<comment type="subcellular location">
    <subcellularLocation>
        <location evidence="4">Cytoplasm</location>
    </subcellularLocation>
</comment>
<keyword evidence="10 12" id="KW-0378">Hydrolase</keyword>
<comment type="catalytic activity">
    <reaction evidence="1 12 13">
        <text>Endonucleolytic cleavage to 5'-phosphomonoester.</text>
        <dbReference type="EC" id="3.1.26.4"/>
    </reaction>
</comment>
<feature type="binding site" evidence="12">
    <location>
        <position position="14"/>
    </location>
    <ligand>
        <name>a divalent metal cation</name>
        <dbReference type="ChEBI" id="CHEBI:60240"/>
    </ligand>
</feature>
<dbReference type="GO" id="GO:0006298">
    <property type="term" value="P:mismatch repair"/>
    <property type="evidence" value="ECO:0007669"/>
    <property type="project" value="TreeGrafter"/>
</dbReference>
<evidence type="ECO:0000256" key="7">
    <source>
        <dbReference type="ARBA" id="ARBA00022722"/>
    </source>
</evidence>
<evidence type="ECO:0000256" key="8">
    <source>
        <dbReference type="ARBA" id="ARBA00022723"/>
    </source>
</evidence>
<feature type="binding site" evidence="12">
    <location>
        <position position="13"/>
    </location>
    <ligand>
        <name>a divalent metal cation</name>
        <dbReference type="ChEBI" id="CHEBI:60240"/>
    </ligand>
</feature>
<evidence type="ECO:0000256" key="6">
    <source>
        <dbReference type="ARBA" id="ARBA00022490"/>
    </source>
</evidence>
<dbReference type="GO" id="GO:0043137">
    <property type="term" value="P:DNA replication, removal of RNA primer"/>
    <property type="evidence" value="ECO:0007669"/>
    <property type="project" value="TreeGrafter"/>
</dbReference>
<accession>A0A2H0K6J1</accession>
<proteinExistence type="inferred from homology"/>
<evidence type="ECO:0000256" key="11">
    <source>
        <dbReference type="ARBA" id="ARBA00023211"/>
    </source>
</evidence>
<name>A0A2H0K6J1_9BACT</name>
<comment type="cofactor">
    <cofactor evidence="12">
        <name>Mn(2+)</name>
        <dbReference type="ChEBI" id="CHEBI:29035"/>
    </cofactor>
    <cofactor evidence="12">
        <name>Mg(2+)</name>
        <dbReference type="ChEBI" id="CHEBI:18420"/>
    </cofactor>
    <text evidence="12">Manganese or magnesium. Binds 1 divalent metal ion per monomer in the absence of substrate. May bind a second metal ion after substrate binding.</text>
</comment>
<keyword evidence="8 12" id="KW-0479">Metal-binding</keyword>
<dbReference type="GO" id="GO:0032299">
    <property type="term" value="C:ribonuclease H2 complex"/>
    <property type="evidence" value="ECO:0007669"/>
    <property type="project" value="TreeGrafter"/>
</dbReference>
<protein>
    <recommendedName>
        <fullName evidence="13">Ribonuclease</fullName>
        <ecNumber evidence="13">3.1.26.4</ecNumber>
    </recommendedName>
</protein>
<keyword evidence="6" id="KW-0963">Cytoplasm</keyword>
<dbReference type="Proteomes" id="UP000229834">
    <property type="component" value="Unassembled WGS sequence"/>
</dbReference>
<keyword evidence="9 12" id="KW-0255">Endonuclease</keyword>
<evidence type="ECO:0000256" key="4">
    <source>
        <dbReference type="ARBA" id="ARBA00004496"/>
    </source>
</evidence>
<keyword evidence="11" id="KW-0464">Manganese</keyword>
<dbReference type="NCBIfam" id="NF000595">
    <property type="entry name" value="PRK00015.1-3"/>
    <property type="match status" value="1"/>
</dbReference>
<evidence type="ECO:0000259" key="14">
    <source>
        <dbReference type="PROSITE" id="PS51975"/>
    </source>
</evidence>
<dbReference type="GO" id="GO:0005737">
    <property type="term" value="C:cytoplasm"/>
    <property type="evidence" value="ECO:0007669"/>
    <property type="project" value="UniProtKB-SubCell"/>
</dbReference>
<dbReference type="AlphaFoldDB" id="A0A2H0K6J1"/>
<dbReference type="InterPro" id="IPR036397">
    <property type="entry name" value="RNaseH_sf"/>
</dbReference>
<dbReference type="CDD" id="cd07182">
    <property type="entry name" value="RNase_HII_bacteria_HII_like"/>
    <property type="match status" value="1"/>
</dbReference>
<dbReference type="PROSITE" id="PS51975">
    <property type="entry name" value="RNASE_H_2"/>
    <property type="match status" value="1"/>
</dbReference>
<dbReference type="InterPro" id="IPR024567">
    <property type="entry name" value="RNase_HII/HIII_dom"/>
</dbReference>
<evidence type="ECO:0000313" key="16">
    <source>
        <dbReference type="Proteomes" id="UP000229834"/>
    </source>
</evidence>
<comment type="caution">
    <text evidence="15">The sequence shown here is derived from an EMBL/GenBank/DDBJ whole genome shotgun (WGS) entry which is preliminary data.</text>
</comment>
<comment type="similarity">
    <text evidence="5 13">Belongs to the RNase HII family.</text>
</comment>
<evidence type="ECO:0000256" key="10">
    <source>
        <dbReference type="ARBA" id="ARBA00022801"/>
    </source>
</evidence>
<evidence type="ECO:0000256" key="13">
    <source>
        <dbReference type="RuleBase" id="RU003515"/>
    </source>
</evidence>
<dbReference type="GO" id="GO:0003723">
    <property type="term" value="F:RNA binding"/>
    <property type="evidence" value="ECO:0007669"/>
    <property type="project" value="UniProtKB-UniRule"/>
</dbReference>
<dbReference type="GO" id="GO:0004523">
    <property type="term" value="F:RNA-DNA hybrid ribonuclease activity"/>
    <property type="evidence" value="ECO:0007669"/>
    <property type="project" value="UniProtKB-UniRule"/>
</dbReference>
<comment type="function">
    <text evidence="3 13">Endonuclease that specifically degrades the RNA of RNA-DNA hybrids.</text>
</comment>
<evidence type="ECO:0000256" key="9">
    <source>
        <dbReference type="ARBA" id="ARBA00022759"/>
    </source>
</evidence>
<organism evidence="15 16">
    <name type="scientific">Candidatus Zambryskibacteria bacterium CG11_big_fil_rev_8_21_14_0_20_40_24</name>
    <dbReference type="NCBI Taxonomy" id="1975116"/>
    <lineage>
        <taxon>Bacteria</taxon>
        <taxon>Candidatus Zambryskiibacteriota</taxon>
    </lineage>
</organism>
<evidence type="ECO:0000313" key="15">
    <source>
        <dbReference type="EMBL" id="PIQ66862.1"/>
    </source>
</evidence>
<dbReference type="SUPFAM" id="SSF53098">
    <property type="entry name" value="Ribonuclease H-like"/>
    <property type="match status" value="1"/>
</dbReference>